<name>A0A2U1JEP0_SMIAN</name>
<comment type="caution">
    <text evidence="5">The sequence shown here is derived from an EMBL/GenBank/DDBJ whole genome shotgun (WGS) entry which is preliminary data.</text>
</comment>
<dbReference type="GO" id="GO:0000124">
    <property type="term" value="C:SAGA complex"/>
    <property type="evidence" value="ECO:0007669"/>
    <property type="project" value="TreeGrafter"/>
</dbReference>
<gene>
    <name evidence="5" type="ORF">BB558_000248</name>
</gene>
<dbReference type="Proteomes" id="UP000245591">
    <property type="component" value="Unassembled WGS sequence"/>
</dbReference>
<keyword evidence="4" id="KW-0539">Nucleus</keyword>
<sequence length="432" mass="48810">MEKRKAQTIDQTEGKTNSRIDLLDIKLKLSEALGENGKDYWNTFCLFILGKISVAEFEKFAKSKLAGTNATIHNNLVLGILKNARAKELPPSGVNSGGFEFGNKFNSDGVTNEFVVQYEAVQLDDGSQKIVGVKRPNTTKIESEQWKNLKQMIKSMTKNEKKAIKYLLVKQNESCESFIDQAIKIFERVSIPVPQAKLPSTYMLDVARGVTAPLCFDTKSTPDMKSLQSRMICSAFQHGLVGGVTDESVELLLYGLDCHLKNIVSNMIYKNRSNRALGIPVKTTKIQTSGKTINNFPQSAQQQHFLRASERIYQSKNTLHLSDILFSLEVSPFVSIETPACLERGYTMLGLQETNERYMEHEKDLAPIFHKNNTSKTSYAFEKGSNNKTDDSNTTNQIETFRKFNRKRLKTQYENRFGKFVDISTNYNGPDL</sequence>
<evidence type="ECO:0000256" key="2">
    <source>
        <dbReference type="ARBA" id="ARBA00023015"/>
    </source>
</evidence>
<dbReference type="CDD" id="cd22933">
    <property type="entry name" value="HFD_HFI1"/>
    <property type="match status" value="1"/>
</dbReference>
<organism evidence="5 6">
    <name type="scientific">Smittium angustum</name>
    <dbReference type="NCBI Taxonomy" id="133377"/>
    <lineage>
        <taxon>Eukaryota</taxon>
        <taxon>Fungi</taxon>
        <taxon>Fungi incertae sedis</taxon>
        <taxon>Zoopagomycota</taxon>
        <taxon>Kickxellomycotina</taxon>
        <taxon>Harpellomycetes</taxon>
        <taxon>Harpellales</taxon>
        <taxon>Legeriomycetaceae</taxon>
        <taxon>Smittium</taxon>
    </lineage>
</organism>
<proteinExistence type="predicted"/>
<dbReference type="EMBL" id="MBFU01000011">
    <property type="protein sequence ID" value="PWA03562.1"/>
    <property type="molecule type" value="Genomic_DNA"/>
</dbReference>
<keyword evidence="3" id="KW-0804">Transcription</keyword>
<keyword evidence="6" id="KW-1185">Reference proteome</keyword>
<accession>A0A2U1JEP0</accession>
<evidence type="ECO:0000256" key="1">
    <source>
        <dbReference type="ARBA" id="ARBA00004123"/>
    </source>
</evidence>
<dbReference type="AlphaFoldDB" id="A0A2U1JEP0"/>
<dbReference type="Pfam" id="PF12767">
    <property type="entry name" value="SAGA-Tad1"/>
    <property type="match status" value="1"/>
</dbReference>
<dbReference type="PANTHER" id="PTHR21277:SF5">
    <property type="entry name" value="TRANSCRIPTIONAL ADAPTER 1"/>
    <property type="match status" value="1"/>
</dbReference>
<protein>
    <submittedName>
        <fullName evidence="5">Uncharacterized protein</fullName>
    </submittedName>
</protein>
<dbReference type="GO" id="GO:0003713">
    <property type="term" value="F:transcription coactivator activity"/>
    <property type="evidence" value="ECO:0007669"/>
    <property type="project" value="TreeGrafter"/>
</dbReference>
<dbReference type="GO" id="GO:0006357">
    <property type="term" value="P:regulation of transcription by RNA polymerase II"/>
    <property type="evidence" value="ECO:0007669"/>
    <property type="project" value="TreeGrafter"/>
</dbReference>
<dbReference type="GO" id="GO:0005634">
    <property type="term" value="C:nucleus"/>
    <property type="evidence" value="ECO:0007669"/>
    <property type="project" value="UniProtKB-SubCell"/>
</dbReference>
<dbReference type="PANTHER" id="PTHR21277">
    <property type="entry name" value="TRANSCRIPTIONAL ADAPTER 1"/>
    <property type="match status" value="1"/>
</dbReference>
<evidence type="ECO:0000313" key="5">
    <source>
        <dbReference type="EMBL" id="PWA03562.1"/>
    </source>
</evidence>
<dbReference type="InterPro" id="IPR024738">
    <property type="entry name" value="Hfi1/Tada1"/>
</dbReference>
<evidence type="ECO:0000256" key="4">
    <source>
        <dbReference type="ARBA" id="ARBA00023242"/>
    </source>
</evidence>
<evidence type="ECO:0000313" key="6">
    <source>
        <dbReference type="Proteomes" id="UP000245591"/>
    </source>
</evidence>
<comment type="subcellular location">
    <subcellularLocation>
        <location evidence="1">Nucleus</location>
    </subcellularLocation>
</comment>
<reference evidence="5 6" key="1">
    <citation type="journal article" date="2018" name="MBio">
        <title>Comparative Genomics Reveals the Core Gene Toolbox for the Fungus-Insect Symbiosis.</title>
        <authorList>
            <person name="Wang Y."/>
            <person name="Stata M."/>
            <person name="Wang W."/>
            <person name="Stajich J.E."/>
            <person name="White M.M."/>
            <person name="Moncalvo J.M."/>
        </authorList>
    </citation>
    <scope>NUCLEOTIDE SEQUENCE [LARGE SCALE GENOMIC DNA]</scope>
    <source>
        <strain evidence="5 6">AUS-126-30</strain>
    </source>
</reference>
<evidence type="ECO:0000256" key="3">
    <source>
        <dbReference type="ARBA" id="ARBA00023163"/>
    </source>
</evidence>
<keyword evidence="2" id="KW-0805">Transcription regulation</keyword>